<protein>
    <submittedName>
        <fullName evidence="1">Acyltransferase</fullName>
    </submittedName>
</protein>
<dbReference type="EMBL" id="SRYA01000053">
    <property type="protein sequence ID" value="TGY91588.1"/>
    <property type="molecule type" value="Genomic_DNA"/>
</dbReference>
<keyword evidence="1" id="KW-0808">Transferase</keyword>
<reference evidence="1" key="1">
    <citation type="submission" date="2019-04" db="EMBL/GenBank/DDBJ databases">
        <title>Microbes associate with the intestines of laboratory mice.</title>
        <authorList>
            <person name="Navarre W."/>
            <person name="Wong E."/>
            <person name="Huang K."/>
            <person name="Tropini C."/>
            <person name="Ng K."/>
            <person name="Yu B."/>
        </authorList>
    </citation>
    <scope>NUCLEOTIDE SEQUENCE</scope>
    <source>
        <strain evidence="1">NM01_1-7b</strain>
    </source>
</reference>
<gene>
    <name evidence="1" type="ORF">E5329_20545</name>
</gene>
<evidence type="ECO:0000313" key="1">
    <source>
        <dbReference type="EMBL" id="TGY91588.1"/>
    </source>
</evidence>
<proteinExistence type="predicted"/>
<accession>A0AC61RRF9</accession>
<dbReference type="Proteomes" id="UP000304953">
    <property type="component" value="Unassembled WGS sequence"/>
</dbReference>
<keyword evidence="2" id="KW-1185">Reference proteome</keyword>
<evidence type="ECO:0000313" key="2">
    <source>
        <dbReference type="Proteomes" id="UP000304953"/>
    </source>
</evidence>
<comment type="caution">
    <text evidence="1">The sequence shown here is derived from an EMBL/GenBank/DDBJ whole genome shotgun (WGS) entry which is preliminary data.</text>
</comment>
<sequence length="354" mass="40796">MKKEKGVRKYYIDNLRSIAILLLFPVHTCMIWNDFGARFYVWQGENKILSSLIVLINPWFMPLLFVLAGISARFALEKRTKKEFIIQRVHKLLVPFVFGVAFLVPFQTWYARKFFDGYQGGFWENWKYFFTHLTDFSGYDGAFTPGHLWFILFLFLISMAALFLFHFVPYEKAADSVRKIPAVGVLLLFLPIWLMYYLGNFGGYSIGKNLALYLAGYYVLSNELALEKLERNIKWLAVLCAAGTVASVVMYYNFSYYGDCWVNFLGWISILVLLVAGKKFLNQETGFTKYFNQASYPVYLLHQSILVALAYYALQAGGNLFVQAGGICIGSFLLTMLAYHLIRRTFVRKMVGMG</sequence>
<keyword evidence="1" id="KW-0012">Acyltransferase</keyword>
<name>A0AC61RRF9_9FIRM</name>
<organism evidence="1 2">
    <name type="scientific">Petralouisia muris</name>
    <dbReference type="NCBI Taxonomy" id="3032872"/>
    <lineage>
        <taxon>Bacteria</taxon>
        <taxon>Bacillati</taxon>
        <taxon>Bacillota</taxon>
        <taxon>Clostridia</taxon>
        <taxon>Lachnospirales</taxon>
        <taxon>Lachnospiraceae</taxon>
        <taxon>Petralouisia</taxon>
    </lineage>
</organism>